<keyword evidence="3" id="KW-1003">Cell membrane</keyword>
<dbReference type="Pfam" id="PF00005">
    <property type="entry name" value="ABC_tran"/>
    <property type="match status" value="1"/>
</dbReference>
<feature type="domain" description="ABC transmembrane type-1" evidence="12">
    <location>
        <begin position="55"/>
        <end position="348"/>
    </location>
</feature>
<dbReference type="InterPro" id="IPR039421">
    <property type="entry name" value="Type_1_exporter"/>
</dbReference>
<dbReference type="InterPro" id="IPR027417">
    <property type="entry name" value="P-loop_NTPase"/>
</dbReference>
<keyword evidence="2" id="KW-0813">Transport</keyword>
<dbReference type="EMBL" id="JABEQB010000028">
    <property type="protein sequence ID" value="NNG67458.1"/>
    <property type="molecule type" value="Genomic_DNA"/>
</dbReference>
<dbReference type="FunFam" id="1.20.1560.10:FF:000011">
    <property type="entry name" value="Multidrug ABC transporter ATP-binding protein"/>
    <property type="match status" value="1"/>
</dbReference>
<feature type="transmembrane region" description="Helical" evidence="10">
    <location>
        <begin position="181"/>
        <end position="201"/>
    </location>
</feature>
<feature type="transmembrane region" description="Helical" evidence="10">
    <location>
        <begin position="207"/>
        <end position="224"/>
    </location>
</feature>
<evidence type="ECO:0000256" key="1">
    <source>
        <dbReference type="ARBA" id="ARBA00004651"/>
    </source>
</evidence>
<dbReference type="SMART" id="SM00382">
    <property type="entry name" value="AAA"/>
    <property type="match status" value="1"/>
</dbReference>
<keyword evidence="8 10" id="KW-0472">Membrane</keyword>
<organism evidence="13 14">
    <name type="scientific">Caldanaerobacter subterraneus</name>
    <dbReference type="NCBI Taxonomy" id="911092"/>
    <lineage>
        <taxon>Bacteria</taxon>
        <taxon>Bacillati</taxon>
        <taxon>Bacillota</taxon>
        <taxon>Clostridia</taxon>
        <taxon>Thermoanaerobacterales</taxon>
        <taxon>Thermoanaerobacteraceae</taxon>
        <taxon>Caldanaerobacter</taxon>
    </lineage>
</organism>
<evidence type="ECO:0000256" key="4">
    <source>
        <dbReference type="ARBA" id="ARBA00022692"/>
    </source>
</evidence>
<dbReference type="GO" id="GO:0015421">
    <property type="term" value="F:ABC-type oligopeptide transporter activity"/>
    <property type="evidence" value="ECO:0007669"/>
    <property type="project" value="TreeGrafter"/>
</dbReference>
<dbReference type="Gene3D" id="3.40.50.300">
    <property type="entry name" value="P-loop containing nucleotide triphosphate hydrolases"/>
    <property type="match status" value="1"/>
</dbReference>
<dbReference type="SUPFAM" id="SSF90123">
    <property type="entry name" value="ABC transporter transmembrane region"/>
    <property type="match status" value="1"/>
</dbReference>
<keyword evidence="5" id="KW-0547">Nucleotide-binding</keyword>
<reference evidence="13 14" key="1">
    <citation type="submission" date="2020-04" db="EMBL/GenBank/DDBJ databases">
        <title>Draft genome sequence of Caldanaerobacter sunterraneus. strain 1523vc isolated from Griffin hot spring, Kamchatka, Russia.</title>
        <authorList>
            <person name="Toshchakov S.V."/>
            <person name="Podosokorskaya O.A."/>
            <person name="Kublanov I.V."/>
            <person name="Korzhenkov A."/>
            <person name="Patrushev M.V."/>
        </authorList>
    </citation>
    <scope>NUCLEOTIDE SEQUENCE [LARGE SCALE GENOMIC DNA]</scope>
    <source>
        <strain evidence="13 14">1523vc</strain>
    </source>
</reference>
<feature type="transmembrane region" description="Helical" evidence="10">
    <location>
        <begin position="101"/>
        <end position="122"/>
    </location>
</feature>
<dbReference type="InterPro" id="IPR011527">
    <property type="entry name" value="ABC1_TM_dom"/>
</dbReference>
<dbReference type="CDD" id="cd18547">
    <property type="entry name" value="ABC_6TM_Tm288_like"/>
    <property type="match status" value="1"/>
</dbReference>
<evidence type="ECO:0000256" key="5">
    <source>
        <dbReference type="ARBA" id="ARBA00022741"/>
    </source>
</evidence>
<evidence type="ECO:0000256" key="10">
    <source>
        <dbReference type="SAM" id="Phobius"/>
    </source>
</evidence>
<dbReference type="GO" id="GO:0016887">
    <property type="term" value="F:ATP hydrolysis activity"/>
    <property type="evidence" value="ECO:0007669"/>
    <property type="project" value="InterPro"/>
</dbReference>
<feature type="region of interest" description="Disordered" evidence="9">
    <location>
        <begin position="1"/>
        <end position="25"/>
    </location>
</feature>
<evidence type="ECO:0000256" key="6">
    <source>
        <dbReference type="ARBA" id="ARBA00022840"/>
    </source>
</evidence>
<dbReference type="PANTHER" id="PTHR43394:SF1">
    <property type="entry name" value="ATP-BINDING CASSETTE SUB-FAMILY B MEMBER 10, MITOCHONDRIAL"/>
    <property type="match status" value="1"/>
</dbReference>
<evidence type="ECO:0000259" key="12">
    <source>
        <dbReference type="PROSITE" id="PS50929"/>
    </source>
</evidence>
<evidence type="ECO:0000313" key="13">
    <source>
        <dbReference type="EMBL" id="NNG67458.1"/>
    </source>
</evidence>
<evidence type="ECO:0000256" key="8">
    <source>
        <dbReference type="ARBA" id="ARBA00023136"/>
    </source>
</evidence>
<dbReference type="InterPro" id="IPR017871">
    <property type="entry name" value="ABC_transporter-like_CS"/>
</dbReference>
<evidence type="ECO:0000256" key="3">
    <source>
        <dbReference type="ARBA" id="ARBA00022475"/>
    </source>
</evidence>
<sequence>MSGDKKVDSKMPPIPHMGRGGGPRALARGAEKAKDFKGTMKKFIKYLSEYKISIITVILLAILSTSFSIAGPKILSKAITKIFEGVMNRITGQGSGIDFEYIGRIILILIGLYGLSALFGYLQGWIMSGVAMKVTYKFRREISEKINRLPLKYFEGTNQGEILSRITNDVDTITQTLNQSLTQIITSVTTVIGVLIMMLTINWLMTLVALLIIPLSSLVIAFIVKYSQKYFREQQDYLGHVNGHVEEMYGGHHIVKAFNGEKKSIAKFDELNSTWYDAAWKSQFLTGVMMPLMNVIGNLGYVAVTVLGSWLVIKNAIEVGDIQAFIQYIRSFTQPIAQIANISNILQQTAACAERVFEFLEEEEEVPDNPKPIKLEDIKGDVEFRNVKFGYRPDKIVINNFSAKIKAGQKVAIVGPTGAGKTTIVKLLMRFYDVNEGAILIDGHDIREFSREDLRSLFGMVLQDTWLYNGTIMDNIRYGRLDATDEEVIKAAKAAHVHSFVKSLPGGYNMMINEESTNISQGQKQLITIARAILKDPKILILDEATSSVDTLTEIQIQKAMDYLMKGRTSFIIAHRLSTIKDADLILVMDHGDIVEQGTHEELLKKGGFYAKLYNSQFEREEEQLVS</sequence>
<keyword evidence="7 10" id="KW-1133">Transmembrane helix</keyword>
<dbReference type="InterPro" id="IPR003439">
    <property type="entry name" value="ABC_transporter-like_ATP-bd"/>
</dbReference>
<keyword evidence="4 10" id="KW-0812">Transmembrane</keyword>
<dbReference type="InterPro" id="IPR003593">
    <property type="entry name" value="AAA+_ATPase"/>
</dbReference>
<protein>
    <submittedName>
        <fullName evidence="13">ABC transporter ATP-binding protein</fullName>
    </submittedName>
</protein>
<dbReference type="SUPFAM" id="SSF52540">
    <property type="entry name" value="P-loop containing nucleoside triphosphate hydrolases"/>
    <property type="match status" value="1"/>
</dbReference>
<dbReference type="GO" id="GO:0005886">
    <property type="term" value="C:plasma membrane"/>
    <property type="evidence" value="ECO:0007669"/>
    <property type="project" value="UniProtKB-SubCell"/>
</dbReference>
<dbReference type="FunFam" id="3.40.50.300:FF:000287">
    <property type="entry name" value="Multidrug ABC transporter ATP-binding protein"/>
    <property type="match status" value="1"/>
</dbReference>
<feature type="transmembrane region" description="Helical" evidence="10">
    <location>
        <begin position="50"/>
        <end position="70"/>
    </location>
</feature>
<dbReference type="Pfam" id="PF00664">
    <property type="entry name" value="ABC_membrane"/>
    <property type="match status" value="1"/>
</dbReference>
<evidence type="ECO:0000313" key="14">
    <source>
        <dbReference type="Proteomes" id="UP000529861"/>
    </source>
</evidence>
<dbReference type="PROSITE" id="PS00211">
    <property type="entry name" value="ABC_TRANSPORTER_1"/>
    <property type="match status" value="1"/>
</dbReference>
<feature type="domain" description="ABC transporter" evidence="11">
    <location>
        <begin position="382"/>
        <end position="616"/>
    </location>
</feature>
<dbReference type="GO" id="GO:0005524">
    <property type="term" value="F:ATP binding"/>
    <property type="evidence" value="ECO:0007669"/>
    <property type="project" value="UniProtKB-KW"/>
</dbReference>
<dbReference type="PANTHER" id="PTHR43394">
    <property type="entry name" value="ATP-DEPENDENT PERMEASE MDL1, MITOCHONDRIAL"/>
    <property type="match status" value="1"/>
</dbReference>
<dbReference type="Proteomes" id="UP000529861">
    <property type="component" value="Unassembled WGS sequence"/>
</dbReference>
<name>A0A7Y2L7X0_9THEO</name>
<evidence type="ECO:0000259" key="11">
    <source>
        <dbReference type="PROSITE" id="PS50893"/>
    </source>
</evidence>
<accession>A0A7Y2L7X0</accession>
<dbReference type="PROSITE" id="PS50929">
    <property type="entry name" value="ABC_TM1F"/>
    <property type="match status" value="1"/>
</dbReference>
<dbReference type="AlphaFoldDB" id="A0A7Y2L7X0"/>
<comment type="subcellular location">
    <subcellularLocation>
        <location evidence="1">Cell membrane</location>
        <topology evidence="1">Multi-pass membrane protein</topology>
    </subcellularLocation>
</comment>
<evidence type="ECO:0000256" key="7">
    <source>
        <dbReference type="ARBA" id="ARBA00022989"/>
    </source>
</evidence>
<evidence type="ECO:0000256" key="9">
    <source>
        <dbReference type="SAM" id="MobiDB-lite"/>
    </source>
</evidence>
<keyword evidence="6 13" id="KW-0067">ATP-binding</keyword>
<dbReference type="InterPro" id="IPR036640">
    <property type="entry name" value="ABC1_TM_sf"/>
</dbReference>
<dbReference type="Gene3D" id="1.20.1560.10">
    <property type="entry name" value="ABC transporter type 1, transmembrane domain"/>
    <property type="match status" value="1"/>
</dbReference>
<proteinExistence type="predicted"/>
<dbReference type="PROSITE" id="PS50893">
    <property type="entry name" value="ABC_TRANSPORTER_2"/>
    <property type="match status" value="1"/>
</dbReference>
<feature type="transmembrane region" description="Helical" evidence="10">
    <location>
        <begin position="292"/>
        <end position="313"/>
    </location>
</feature>
<evidence type="ECO:0000256" key="2">
    <source>
        <dbReference type="ARBA" id="ARBA00022448"/>
    </source>
</evidence>
<comment type="caution">
    <text evidence="13">The sequence shown here is derived from an EMBL/GenBank/DDBJ whole genome shotgun (WGS) entry which is preliminary data.</text>
</comment>
<gene>
    <name evidence="13" type="ORF">HKI81_09585</name>
</gene>